<evidence type="ECO:0000313" key="1">
    <source>
        <dbReference type="EMBL" id="BAC46143.1"/>
    </source>
</evidence>
<dbReference type="EMBL" id="BA000040">
    <property type="protein sequence ID" value="BAC46143.1"/>
    <property type="molecule type" value="Genomic_DNA"/>
</dbReference>
<dbReference type="Proteomes" id="UP000002526">
    <property type="component" value="Chromosome"/>
</dbReference>
<dbReference type="EnsemblBacteria" id="BAC46143">
    <property type="protein sequence ID" value="BAC46143"/>
    <property type="gene ID" value="BAC46143"/>
</dbReference>
<protein>
    <submittedName>
        <fullName evidence="1">Bll0878 protein</fullName>
    </submittedName>
</protein>
<dbReference type="KEGG" id="bja:bll0878"/>
<dbReference type="AlphaFoldDB" id="Q89W15"/>
<gene>
    <name evidence="1" type="ordered locus">bll0878</name>
</gene>
<accession>Q89W15</accession>
<keyword evidence="2" id="KW-1185">Reference proteome</keyword>
<reference evidence="2" key="1">
    <citation type="journal article" date="2002" name="DNA Res.">
        <title>Complete genomic sequence of nitrogen-fixing symbiotic bacterium Bradyrhizobium japonicum USDA110.</title>
        <authorList>
            <person name="Kaneko T."/>
            <person name="Nakamura Y."/>
            <person name="Sato S."/>
            <person name="Minamisawa K."/>
            <person name="Uchiumi T."/>
            <person name="Sasamoto S."/>
            <person name="Watanabe A."/>
            <person name="Idesawa K."/>
            <person name="Iriguchi M."/>
            <person name="Kawashima K."/>
            <person name="Kohara M."/>
            <person name="Matsumoto M."/>
            <person name="Shimpo S."/>
            <person name="Tsuruoka H."/>
            <person name="Wada T."/>
            <person name="Yamada M."/>
            <person name="Tabata S."/>
        </authorList>
    </citation>
    <scope>NUCLEOTIDE SEQUENCE [LARGE SCALE GENOMIC DNA]</scope>
    <source>
        <strain evidence="2">JCM 10833 / BCRC 13528 / IAM 13628 / NBRC 14792 / USDA 110</strain>
    </source>
</reference>
<dbReference type="HOGENOM" id="CLU_2178755_0_0_5"/>
<organism evidence="1 2">
    <name type="scientific">Bradyrhizobium diazoefficiens (strain JCM 10833 / BCRC 13528 / IAM 13628 / NBRC 14792 / USDA 110)</name>
    <dbReference type="NCBI Taxonomy" id="224911"/>
    <lineage>
        <taxon>Bacteria</taxon>
        <taxon>Pseudomonadati</taxon>
        <taxon>Pseudomonadota</taxon>
        <taxon>Alphaproteobacteria</taxon>
        <taxon>Hyphomicrobiales</taxon>
        <taxon>Nitrobacteraceae</taxon>
        <taxon>Bradyrhizobium</taxon>
    </lineage>
</organism>
<dbReference type="InParanoid" id="Q89W15"/>
<name>Q89W15_BRADU</name>
<evidence type="ECO:0000313" key="2">
    <source>
        <dbReference type="Proteomes" id="UP000002526"/>
    </source>
</evidence>
<sequence>MREPARFELWFCRIVGEPRLAGHEMLQPTIAHTPTGLAAMVLRPNVPGLAIMISSVVTLPANGHGSLDRRFDQLPVAIVGEIDFNFDPHCSEHLACCGHSWRQKRLVQL</sequence>
<proteinExistence type="predicted"/>